<organism evidence="3 4">
    <name type="scientific">Toxocara canis</name>
    <name type="common">Canine roundworm</name>
    <dbReference type="NCBI Taxonomy" id="6265"/>
    <lineage>
        <taxon>Eukaryota</taxon>
        <taxon>Metazoa</taxon>
        <taxon>Ecdysozoa</taxon>
        <taxon>Nematoda</taxon>
        <taxon>Chromadorea</taxon>
        <taxon>Rhabditida</taxon>
        <taxon>Spirurina</taxon>
        <taxon>Ascaridomorpha</taxon>
        <taxon>Ascaridoidea</taxon>
        <taxon>Toxocaridae</taxon>
        <taxon>Toxocara</taxon>
    </lineage>
</organism>
<accession>A0A183VH88</accession>
<dbReference type="InterPro" id="IPR011009">
    <property type="entry name" value="Kinase-like_dom_sf"/>
</dbReference>
<dbReference type="SUPFAM" id="SSF56112">
    <property type="entry name" value="Protein kinase-like (PK-like)"/>
    <property type="match status" value="1"/>
</dbReference>
<dbReference type="PROSITE" id="PS00108">
    <property type="entry name" value="PROTEIN_KINASE_ST"/>
    <property type="match status" value="1"/>
</dbReference>
<protein>
    <submittedName>
        <fullName evidence="4">Protein kinase domain-containing protein</fullName>
    </submittedName>
</protein>
<evidence type="ECO:0000259" key="1">
    <source>
        <dbReference type="PROSITE" id="PS50011"/>
    </source>
</evidence>
<dbReference type="InterPro" id="IPR008271">
    <property type="entry name" value="Ser/Thr_kinase_AS"/>
</dbReference>
<dbReference type="GO" id="GO:0005524">
    <property type="term" value="F:ATP binding"/>
    <property type="evidence" value="ECO:0007669"/>
    <property type="project" value="InterPro"/>
</dbReference>
<dbReference type="WBParaSite" id="TCNE_0002011201-mRNA-1">
    <property type="protein sequence ID" value="TCNE_0002011201-mRNA-1"/>
    <property type="gene ID" value="TCNE_0002011201"/>
</dbReference>
<dbReference type="AlphaFoldDB" id="A0A183VH88"/>
<gene>
    <name evidence="2" type="ORF">TCNE_LOCUS20108</name>
</gene>
<reference evidence="2 3" key="2">
    <citation type="submission" date="2018-11" db="EMBL/GenBank/DDBJ databases">
        <authorList>
            <consortium name="Pathogen Informatics"/>
        </authorList>
    </citation>
    <scope>NUCLEOTIDE SEQUENCE [LARGE SCALE GENOMIC DNA]</scope>
</reference>
<reference evidence="4" key="1">
    <citation type="submission" date="2016-06" db="UniProtKB">
        <authorList>
            <consortium name="WormBaseParasite"/>
        </authorList>
    </citation>
    <scope>IDENTIFICATION</scope>
</reference>
<dbReference type="GO" id="GO:0004672">
    <property type="term" value="F:protein kinase activity"/>
    <property type="evidence" value="ECO:0007669"/>
    <property type="project" value="InterPro"/>
</dbReference>
<dbReference type="Gene3D" id="1.10.510.10">
    <property type="entry name" value="Transferase(Phosphotransferase) domain 1"/>
    <property type="match status" value="1"/>
</dbReference>
<keyword evidence="3" id="KW-1185">Reference proteome</keyword>
<name>A0A183VH88_TOXCA</name>
<dbReference type="PROSITE" id="PS50011">
    <property type="entry name" value="PROTEIN_KINASE_DOM"/>
    <property type="match status" value="1"/>
</dbReference>
<evidence type="ECO:0000313" key="3">
    <source>
        <dbReference type="Proteomes" id="UP000050794"/>
    </source>
</evidence>
<proteinExistence type="predicted"/>
<sequence length="70" mass="7829">MVDAVFYLHEVAEMLHRDIKSDNVFLMVTDQENFSDIHLMGGPKGTRVAIALNFDILKPGAVIPKIDDES</sequence>
<evidence type="ECO:0000313" key="4">
    <source>
        <dbReference type="WBParaSite" id="TCNE_0002011201-mRNA-1"/>
    </source>
</evidence>
<dbReference type="Proteomes" id="UP000050794">
    <property type="component" value="Unassembled WGS sequence"/>
</dbReference>
<dbReference type="EMBL" id="UYWY01028277">
    <property type="protein sequence ID" value="VDM51429.1"/>
    <property type="molecule type" value="Genomic_DNA"/>
</dbReference>
<dbReference type="InterPro" id="IPR000719">
    <property type="entry name" value="Prot_kinase_dom"/>
</dbReference>
<feature type="domain" description="Protein kinase" evidence="1">
    <location>
        <begin position="1"/>
        <end position="70"/>
    </location>
</feature>
<evidence type="ECO:0000313" key="2">
    <source>
        <dbReference type="EMBL" id="VDM51429.1"/>
    </source>
</evidence>